<keyword evidence="1" id="KW-1133">Transmembrane helix</keyword>
<dbReference type="AlphaFoldDB" id="A0AAJ6DBY4"/>
<organism evidence="2 3">
    <name type="scientific">Glaesserella parasuis</name>
    <name type="common">Haemophilus parasuis</name>
    <dbReference type="NCBI Taxonomy" id="738"/>
    <lineage>
        <taxon>Bacteria</taxon>
        <taxon>Pseudomonadati</taxon>
        <taxon>Pseudomonadota</taxon>
        <taxon>Gammaproteobacteria</taxon>
        <taxon>Pasteurellales</taxon>
        <taxon>Pasteurellaceae</taxon>
        <taxon>Glaesserella</taxon>
    </lineage>
</organism>
<accession>A0AAJ6DBY4</accession>
<feature type="transmembrane region" description="Helical" evidence="1">
    <location>
        <begin position="31"/>
        <end position="51"/>
    </location>
</feature>
<reference evidence="2" key="1">
    <citation type="submission" date="2023-04" db="EMBL/GenBank/DDBJ databases">
        <title>Molecular characterization of the Integrative and Conjugative elements harboring multidrug-resistance gene from Glaesserella (Haemophilus) parasuis.</title>
        <authorList>
            <person name="Che Y."/>
            <person name="Zhou L."/>
        </authorList>
    </citation>
    <scope>NUCLEOTIDE SEQUENCE</scope>
    <source>
        <strain evidence="2">Z44</strain>
    </source>
</reference>
<evidence type="ECO:0000313" key="2">
    <source>
        <dbReference type="EMBL" id="WGE09221.1"/>
    </source>
</evidence>
<gene>
    <name evidence="2" type="ORF">QBL01_08140</name>
</gene>
<name>A0AAJ6DBY4_GLAPU</name>
<protein>
    <submittedName>
        <fullName evidence="2">Uncharacterized protein</fullName>
    </submittedName>
</protein>
<keyword evidence="1" id="KW-0812">Transmembrane</keyword>
<keyword evidence="1" id="KW-0472">Membrane</keyword>
<dbReference type="Proteomes" id="UP001222296">
    <property type="component" value="Chromosome"/>
</dbReference>
<sequence length="219" mass="25538">MFCNRDNYYKGYSEGLAEGLSQKSSSFYPNVLNTCIAIATIAAAIFTYNNWQDARYISRLDSIIEAYYETFIPSIATDGISMDMYYTYKVAVKDIDINKVAKTTNFSMSFPSDIDFNKLKEQKEDFYTNEILINIKKTIPNSYKLIASLEKIKPFLSHKLREEIDNFVADIKLTEFYLYEVKMTSQNIEQSILNLFQQINEQNDDFIKLTDEIRSYLNI</sequence>
<evidence type="ECO:0000313" key="3">
    <source>
        <dbReference type="Proteomes" id="UP001222296"/>
    </source>
</evidence>
<proteinExistence type="predicted"/>
<dbReference type="EMBL" id="CP121769">
    <property type="protein sequence ID" value="WGE09221.1"/>
    <property type="molecule type" value="Genomic_DNA"/>
</dbReference>
<evidence type="ECO:0000256" key="1">
    <source>
        <dbReference type="SAM" id="Phobius"/>
    </source>
</evidence>
<dbReference type="RefSeq" id="WP_042905933.1">
    <property type="nucleotide sequence ID" value="NZ_CP121769.1"/>
</dbReference>